<evidence type="ECO:0000313" key="17">
    <source>
        <dbReference type="EMBL" id="EDK25736.1"/>
    </source>
</evidence>
<dbReference type="GO" id="GO:0030976">
    <property type="term" value="F:thiamine pyrophosphate binding"/>
    <property type="evidence" value="ECO:0007669"/>
    <property type="project" value="InterPro"/>
</dbReference>
<dbReference type="PANTHER" id="PTHR43710:SF5">
    <property type="entry name" value="INDOLEPYRUVATE FERREDOXIN OXIDOREDUCTASE ALPHA SUBUNIT"/>
    <property type="match status" value="1"/>
</dbReference>
<dbReference type="InterPro" id="IPR002880">
    <property type="entry name" value="Pyrv_Fd/Flavodoxin_OxRdtase_N"/>
</dbReference>
<evidence type="ECO:0000256" key="7">
    <source>
        <dbReference type="ARBA" id="ARBA00022723"/>
    </source>
</evidence>
<keyword evidence="6 14" id="KW-0004">4Fe-4S</keyword>
<feature type="binding site" evidence="15">
    <location>
        <position position="537"/>
    </location>
    <ligand>
        <name>[4Fe-4S] cluster</name>
        <dbReference type="ChEBI" id="CHEBI:49883"/>
        <label>1</label>
    </ligand>
</feature>
<dbReference type="InterPro" id="IPR045025">
    <property type="entry name" value="HACL1-like"/>
</dbReference>
<dbReference type="InterPro" id="IPR017721">
    <property type="entry name" value="IorA"/>
</dbReference>
<dbReference type="SUPFAM" id="SSF52518">
    <property type="entry name" value="Thiamin diphosphate-binding fold (THDP-binding)"/>
    <property type="match status" value="2"/>
</dbReference>
<reference evidence="17 18" key="2">
    <citation type="submission" date="2007-04" db="EMBL/GenBank/DDBJ databases">
        <title>Draft genome sequence of Ruminococcus torques (ATCC 27756).</title>
        <authorList>
            <person name="Sudarsanam P."/>
            <person name="Ley R."/>
            <person name="Guruge J."/>
            <person name="Turnbaugh P.J."/>
            <person name="Mahowald M."/>
            <person name="Liep D."/>
            <person name="Gordon J."/>
        </authorList>
    </citation>
    <scope>NUCLEOTIDE SEQUENCE [LARGE SCALE GENOMIC DNA]</scope>
    <source>
        <strain evidence="17 18">ATCC 27756</strain>
    </source>
</reference>
<dbReference type="Gene3D" id="3.30.70.20">
    <property type="match status" value="1"/>
</dbReference>
<keyword evidence="10 14" id="KW-0408">Iron</keyword>
<dbReference type="NCBIfam" id="TIGR03336">
    <property type="entry name" value="IOR_alpha"/>
    <property type="match status" value="1"/>
</dbReference>
<dbReference type="SUPFAM" id="SSF52922">
    <property type="entry name" value="TK C-terminal domain-like"/>
    <property type="match status" value="1"/>
</dbReference>
<feature type="binding site" evidence="15">
    <location>
        <position position="573"/>
    </location>
    <ligand>
        <name>[4Fe-4S] cluster</name>
        <dbReference type="ChEBI" id="CHEBI:49883"/>
        <label>1</label>
    </ligand>
</feature>
<evidence type="ECO:0000256" key="4">
    <source>
        <dbReference type="ARBA" id="ARBA00017710"/>
    </source>
</evidence>
<accession>A5KK83</accession>
<dbReference type="AlphaFoldDB" id="A5KK83"/>
<evidence type="ECO:0000256" key="12">
    <source>
        <dbReference type="ARBA" id="ARBA00030514"/>
    </source>
</evidence>
<evidence type="ECO:0000256" key="3">
    <source>
        <dbReference type="ARBA" id="ARBA00012812"/>
    </source>
</evidence>
<dbReference type="GO" id="GO:0043805">
    <property type="term" value="F:indolepyruvate ferredoxin oxidoreductase activity"/>
    <property type="evidence" value="ECO:0007669"/>
    <property type="project" value="UniProtKB-UniRule"/>
</dbReference>
<dbReference type="InterPro" id="IPR011766">
    <property type="entry name" value="TPP_enzyme_TPP-bd"/>
</dbReference>
<dbReference type="Pfam" id="PF00037">
    <property type="entry name" value="Fer4"/>
    <property type="match status" value="1"/>
</dbReference>
<evidence type="ECO:0000256" key="10">
    <source>
        <dbReference type="ARBA" id="ARBA00023004"/>
    </source>
</evidence>
<feature type="binding site" evidence="15">
    <location>
        <position position="545"/>
    </location>
    <ligand>
        <name>[4Fe-4S] cluster</name>
        <dbReference type="ChEBI" id="CHEBI:49883"/>
        <label>2</label>
    </ligand>
</feature>
<keyword evidence="7 14" id="KW-0479">Metal-binding</keyword>
<feature type="binding site" evidence="15">
    <location>
        <position position="540"/>
    </location>
    <ligand>
        <name>[4Fe-4S] cluster</name>
        <dbReference type="ChEBI" id="CHEBI:49883"/>
        <label>1</label>
    </ligand>
</feature>
<comment type="subunit">
    <text evidence="2">Heterodimer of the IorA and IorB subunits.</text>
</comment>
<gene>
    <name evidence="17" type="primary">iorA</name>
    <name evidence="17" type="ORF">RUMTOR_00632</name>
</gene>
<keyword evidence="8 14" id="KW-0249">Electron transport</keyword>
<evidence type="ECO:0000256" key="13">
    <source>
        <dbReference type="ARBA" id="ARBA00048332"/>
    </source>
</evidence>
<sequence length="585" mass="63915">MDFDMAEKVIMLGNEAIARGAYEAGVKVSSAYPGTPSTEISEYLVQYKDDVYEEWAPNEKVATEVAVGASLAGVRSMACMKHVGLNVAADPLYSVSYMGVNGGLVLVVADDPGLYSSQNEQDTRMVARAAQIPVIEPSDSAEAKDFFKTAFELSEQFDRPFIFRTTTRLAHSQGIVELCDRAQVEDKPYEKNIPKNVMMPGNAKLRHVEIEKRNLELAEAANTLSLNKMEMNDTKIGVITSGIPYQYVKEALPDASVLKLGLVNPLPKKLIEEFASKVETLYIVEELDPVIEEQVRSWGIPAVGKEIFTVQGEYSANMLRKAILKENPDLKKPAEAPGRPPILCPGCPHRSVFHVLNKLKMHAAGDIGCYTLGAVAPLSVIDTTMCMGSSISTLHGMEKAKGKEYIKNWVAVIGDSTFLHTGINSLMNMVYNHATGTVLILDNSTTGMTGHQDHAATGKTLQGDPTYAIDIPALCRAVGVKNVYEINAFDLLLLEKTIKEEVARDEVSVIITKTPCVLLDKRKKPLYIAHADKCKKCGMCMKPGCPAMTKNPDGTIHIDDTMCTGCGLCKDLCKFDAIELIKEGE</sequence>
<protein>
    <recommendedName>
        <fullName evidence="4 14">Indolepyruvate oxidoreductase subunit IorA</fullName>
        <shortName evidence="14">IOR</shortName>
        <ecNumber evidence="3 14">1.2.7.8</ecNumber>
    </recommendedName>
    <alternativeName>
        <fullName evidence="12 14">Indolepyruvate ferredoxin oxidoreductase subunit alpha</fullName>
    </alternativeName>
</protein>
<feature type="binding site" evidence="15">
    <location>
        <position position="569"/>
    </location>
    <ligand>
        <name>[4Fe-4S] cluster</name>
        <dbReference type="ChEBI" id="CHEBI:49883"/>
        <label>2</label>
    </ligand>
</feature>
<dbReference type="PIRSF" id="PIRSF006439">
    <property type="entry name" value="Indolepyruvate_ferr_oxidored"/>
    <property type="match status" value="1"/>
</dbReference>
<dbReference type="PROSITE" id="PS51379">
    <property type="entry name" value="4FE4S_FER_2"/>
    <property type="match status" value="2"/>
</dbReference>
<dbReference type="InterPro" id="IPR017896">
    <property type="entry name" value="4Fe4S_Fe-S-bd"/>
</dbReference>
<dbReference type="HOGENOM" id="CLU_017727_0_0_9"/>
<keyword evidence="5 14" id="KW-0813">Transport</keyword>
<dbReference type="EMBL" id="AAVP02000001">
    <property type="protein sequence ID" value="EDK25736.1"/>
    <property type="molecule type" value="Genomic_DNA"/>
</dbReference>
<feature type="binding site" evidence="15">
    <location>
        <position position="534"/>
    </location>
    <ligand>
        <name>[4Fe-4S] cluster</name>
        <dbReference type="ChEBI" id="CHEBI:49883"/>
        <label>1</label>
    </ligand>
</feature>
<evidence type="ECO:0000259" key="16">
    <source>
        <dbReference type="PROSITE" id="PS51379"/>
    </source>
</evidence>
<comment type="function">
    <text evidence="1 14">Catalyzes the ferredoxin-dependent oxidative decarboxylation of arylpyruvates.</text>
</comment>
<comment type="caution">
    <text evidence="17">The sequence shown here is derived from an EMBL/GenBank/DDBJ whole genome shotgun (WGS) entry which is preliminary data.</text>
</comment>
<comment type="cofactor">
    <cofactor evidence="14 15">
        <name>[4Fe-4S] cluster</name>
        <dbReference type="ChEBI" id="CHEBI:49883"/>
    </cofactor>
    <text evidence="14 15">Binds 2 [4Fe-4S] clusters. In this family the first cluster has a non-standard and varying [4Fe-4S] binding motif CX(2)CX(2)CX(4-5)CP.</text>
</comment>
<feature type="domain" description="4Fe-4S ferredoxin-type" evidence="16">
    <location>
        <begin position="524"/>
        <end position="553"/>
    </location>
</feature>
<evidence type="ECO:0000256" key="6">
    <source>
        <dbReference type="ARBA" id="ARBA00022485"/>
    </source>
</evidence>
<dbReference type="CDD" id="cd07034">
    <property type="entry name" value="TPP_PYR_PFOR_IOR-alpha_like"/>
    <property type="match status" value="1"/>
</dbReference>
<evidence type="ECO:0000313" key="18">
    <source>
        <dbReference type="Proteomes" id="UP000003577"/>
    </source>
</evidence>
<keyword evidence="9 14" id="KW-0560">Oxidoreductase</keyword>
<feature type="binding site" evidence="15">
    <location>
        <position position="566"/>
    </location>
    <ligand>
        <name>[4Fe-4S] cluster</name>
        <dbReference type="ChEBI" id="CHEBI:49883"/>
        <label>2</label>
    </ligand>
</feature>
<comment type="catalytic activity">
    <reaction evidence="13 14">
        <text>indole-3-pyruvate + 2 oxidized [2Fe-2S]-[ferredoxin] + CoA = (indol-3-yl)acetyl-CoA + 2 reduced [2Fe-2S]-[ferredoxin] + CO2 + H(+)</text>
        <dbReference type="Rhea" id="RHEA:12645"/>
        <dbReference type="Rhea" id="RHEA-COMP:10000"/>
        <dbReference type="Rhea" id="RHEA-COMP:10001"/>
        <dbReference type="ChEBI" id="CHEBI:15378"/>
        <dbReference type="ChEBI" id="CHEBI:16526"/>
        <dbReference type="ChEBI" id="CHEBI:17640"/>
        <dbReference type="ChEBI" id="CHEBI:33737"/>
        <dbReference type="ChEBI" id="CHEBI:33738"/>
        <dbReference type="ChEBI" id="CHEBI:57271"/>
        <dbReference type="ChEBI" id="CHEBI:57287"/>
        <dbReference type="EC" id="1.2.7.8"/>
    </reaction>
</comment>
<dbReference type="InterPro" id="IPR009014">
    <property type="entry name" value="Transketo_C/PFOR_II"/>
</dbReference>
<dbReference type="PANTHER" id="PTHR43710">
    <property type="entry name" value="2-HYDROXYACYL-COA LYASE"/>
    <property type="match status" value="1"/>
</dbReference>
<dbReference type="EC" id="1.2.7.8" evidence="3 14"/>
<evidence type="ECO:0000256" key="5">
    <source>
        <dbReference type="ARBA" id="ARBA00022448"/>
    </source>
</evidence>
<dbReference type="GO" id="GO:0051539">
    <property type="term" value="F:4 iron, 4 sulfur cluster binding"/>
    <property type="evidence" value="ECO:0007669"/>
    <property type="project" value="UniProtKB-UniRule"/>
</dbReference>
<evidence type="ECO:0000256" key="2">
    <source>
        <dbReference type="ARBA" id="ARBA00011238"/>
    </source>
</evidence>
<evidence type="ECO:0000256" key="14">
    <source>
        <dbReference type="PIRNR" id="PIRNR006439"/>
    </source>
</evidence>
<evidence type="ECO:0000256" key="11">
    <source>
        <dbReference type="ARBA" id="ARBA00023014"/>
    </source>
</evidence>
<dbReference type="CDD" id="cd02008">
    <property type="entry name" value="TPP_IOR_alpha"/>
    <property type="match status" value="1"/>
</dbReference>
<feature type="domain" description="4Fe-4S ferredoxin-type" evidence="16">
    <location>
        <begin position="554"/>
        <end position="583"/>
    </location>
</feature>
<dbReference type="Pfam" id="PF02775">
    <property type="entry name" value="TPP_enzyme_C"/>
    <property type="match status" value="1"/>
</dbReference>
<organism evidence="17 18">
    <name type="scientific">[Ruminococcus] torques ATCC 27756</name>
    <dbReference type="NCBI Taxonomy" id="411460"/>
    <lineage>
        <taxon>Bacteria</taxon>
        <taxon>Bacillati</taxon>
        <taxon>Bacillota</taxon>
        <taxon>Clostridia</taxon>
        <taxon>Lachnospirales</taxon>
        <taxon>Lachnospiraceae</taxon>
        <taxon>Mediterraneibacter</taxon>
    </lineage>
</organism>
<evidence type="ECO:0000256" key="9">
    <source>
        <dbReference type="ARBA" id="ARBA00023002"/>
    </source>
</evidence>
<feature type="binding site" evidence="15">
    <location>
        <position position="563"/>
    </location>
    <ligand>
        <name>[4Fe-4S] cluster</name>
        <dbReference type="ChEBI" id="CHEBI:49883"/>
        <label>2</label>
    </ligand>
</feature>
<keyword evidence="11 14" id="KW-0411">Iron-sulfur</keyword>
<name>A5KK83_9FIRM</name>
<evidence type="ECO:0000256" key="8">
    <source>
        <dbReference type="ARBA" id="ARBA00022982"/>
    </source>
</evidence>
<reference evidence="17 18" key="1">
    <citation type="submission" date="2007-03" db="EMBL/GenBank/DDBJ databases">
        <authorList>
            <person name="Fulton L."/>
            <person name="Clifton S."/>
            <person name="Fulton B."/>
            <person name="Xu J."/>
            <person name="Minx P."/>
            <person name="Pepin K.H."/>
            <person name="Johnson M."/>
            <person name="Thiruvilangam P."/>
            <person name="Bhonagiri V."/>
            <person name="Nash W.E."/>
            <person name="Mardis E.R."/>
            <person name="Wilson R.K."/>
        </authorList>
    </citation>
    <scope>NUCLEOTIDE SEQUENCE [LARGE SCALE GENOMIC DNA]</scope>
    <source>
        <strain evidence="17 18">ATCC 27756</strain>
    </source>
</reference>
<dbReference type="InterPro" id="IPR029061">
    <property type="entry name" value="THDP-binding"/>
</dbReference>
<dbReference type="FunFam" id="3.40.50.970:FF:000039">
    <property type="entry name" value="Indolepyruvate oxidoreductase subunit IorA"/>
    <property type="match status" value="1"/>
</dbReference>
<proteinExistence type="predicted"/>
<dbReference type="Pfam" id="PF01855">
    <property type="entry name" value="POR_N"/>
    <property type="match status" value="1"/>
</dbReference>
<evidence type="ECO:0000256" key="1">
    <source>
        <dbReference type="ARBA" id="ARBA00002995"/>
    </source>
</evidence>
<keyword evidence="17" id="KW-0670">Pyruvate</keyword>
<dbReference type="GO" id="GO:0046872">
    <property type="term" value="F:metal ion binding"/>
    <property type="evidence" value="ECO:0007669"/>
    <property type="project" value="UniProtKB-UniRule"/>
</dbReference>
<evidence type="ECO:0000256" key="15">
    <source>
        <dbReference type="PIRSR" id="PIRSR006439-50"/>
    </source>
</evidence>
<dbReference type="PaxDb" id="411460-RUMTOR_00632"/>
<dbReference type="Gene3D" id="3.40.50.970">
    <property type="match status" value="2"/>
</dbReference>
<dbReference type="Proteomes" id="UP000003577">
    <property type="component" value="Unassembled WGS sequence"/>
</dbReference>